<comment type="pathway">
    <text evidence="1">Cell wall biogenesis; peptidoglycan biosynthesis.</text>
</comment>
<dbReference type="InterPro" id="IPR012338">
    <property type="entry name" value="Beta-lactam/transpept-like"/>
</dbReference>
<keyword evidence="6" id="KW-0511">Multifunctional enzyme</keyword>
<dbReference type="SUPFAM" id="SSF53955">
    <property type="entry name" value="Lysozyme-like"/>
    <property type="match status" value="1"/>
</dbReference>
<gene>
    <name evidence="11" type="ORF">ABXR19_19575</name>
</gene>
<protein>
    <recommendedName>
        <fullName evidence="7">peptidoglycan glycosyltransferase</fullName>
        <ecNumber evidence="7">2.4.99.28</ecNumber>
    </recommendedName>
</protein>
<comment type="catalytic activity">
    <reaction evidence="8">
        <text>[GlcNAc-(1-&gt;4)-Mur2Ac(oyl-L-Ala-gamma-D-Glu-L-Lys-D-Ala-D-Ala)](n)-di-trans,octa-cis-undecaprenyl diphosphate + beta-D-GlcNAc-(1-&gt;4)-Mur2Ac(oyl-L-Ala-gamma-D-Glu-L-Lys-D-Ala-D-Ala)-di-trans,octa-cis-undecaprenyl diphosphate = [GlcNAc-(1-&gt;4)-Mur2Ac(oyl-L-Ala-gamma-D-Glu-L-Lys-D-Ala-D-Ala)](n+1)-di-trans,octa-cis-undecaprenyl diphosphate + di-trans,octa-cis-undecaprenyl diphosphate + H(+)</text>
        <dbReference type="Rhea" id="RHEA:23708"/>
        <dbReference type="Rhea" id="RHEA-COMP:9602"/>
        <dbReference type="Rhea" id="RHEA-COMP:9603"/>
        <dbReference type="ChEBI" id="CHEBI:15378"/>
        <dbReference type="ChEBI" id="CHEBI:58405"/>
        <dbReference type="ChEBI" id="CHEBI:60033"/>
        <dbReference type="ChEBI" id="CHEBI:78435"/>
        <dbReference type="EC" id="2.4.99.28"/>
    </reaction>
</comment>
<organism evidence="11 12">
    <name type="scientific">Uliginosibacterium flavum</name>
    <dbReference type="NCBI Taxonomy" id="1396831"/>
    <lineage>
        <taxon>Bacteria</taxon>
        <taxon>Pseudomonadati</taxon>
        <taxon>Pseudomonadota</taxon>
        <taxon>Betaproteobacteria</taxon>
        <taxon>Rhodocyclales</taxon>
        <taxon>Zoogloeaceae</taxon>
        <taxon>Uliginosibacterium</taxon>
    </lineage>
</organism>
<evidence type="ECO:0000313" key="11">
    <source>
        <dbReference type="EMBL" id="MET7016393.1"/>
    </source>
</evidence>
<evidence type="ECO:0000256" key="3">
    <source>
        <dbReference type="ARBA" id="ARBA00022670"/>
    </source>
</evidence>
<feature type="domain" description="Glycosyl transferase family 51" evidence="9">
    <location>
        <begin position="89"/>
        <end position="251"/>
    </location>
</feature>
<keyword evidence="3" id="KW-0645">Protease</keyword>
<dbReference type="Gene3D" id="1.10.3810.10">
    <property type="entry name" value="Biosynthetic peptidoglycan transglycosylase-like"/>
    <property type="match status" value="1"/>
</dbReference>
<dbReference type="InterPro" id="IPR050396">
    <property type="entry name" value="Glycosyltr_51/Transpeptidase"/>
</dbReference>
<evidence type="ECO:0000313" key="12">
    <source>
        <dbReference type="Proteomes" id="UP001549691"/>
    </source>
</evidence>
<dbReference type="InterPro" id="IPR009647">
    <property type="entry name" value="PBP_C"/>
</dbReference>
<evidence type="ECO:0000256" key="2">
    <source>
        <dbReference type="ARBA" id="ARBA00022645"/>
    </source>
</evidence>
<evidence type="ECO:0000256" key="1">
    <source>
        <dbReference type="ARBA" id="ARBA00004752"/>
    </source>
</evidence>
<dbReference type="Pfam" id="PF00912">
    <property type="entry name" value="Transgly"/>
    <property type="match status" value="1"/>
</dbReference>
<reference evidence="11 12" key="1">
    <citation type="submission" date="2024-07" db="EMBL/GenBank/DDBJ databases">
        <title>Uliginosibacterium flavum JJ3220;KACC:17644.</title>
        <authorList>
            <person name="Kim M.K."/>
        </authorList>
    </citation>
    <scope>NUCLEOTIDE SEQUENCE [LARGE SCALE GENOMIC DNA]</scope>
    <source>
        <strain evidence="11 12">KACC:17644</strain>
    </source>
</reference>
<dbReference type="Pfam" id="PF06832">
    <property type="entry name" value="BiPBP_C"/>
    <property type="match status" value="1"/>
</dbReference>
<dbReference type="SUPFAM" id="SSF56601">
    <property type="entry name" value="beta-lactamase/transpeptidase-like"/>
    <property type="match status" value="1"/>
</dbReference>
<evidence type="ECO:0000256" key="6">
    <source>
        <dbReference type="ARBA" id="ARBA00023268"/>
    </source>
</evidence>
<dbReference type="Proteomes" id="UP001549691">
    <property type="component" value="Unassembled WGS sequence"/>
</dbReference>
<evidence type="ECO:0000256" key="5">
    <source>
        <dbReference type="ARBA" id="ARBA00022679"/>
    </source>
</evidence>
<evidence type="ECO:0000256" key="8">
    <source>
        <dbReference type="ARBA" id="ARBA00049902"/>
    </source>
</evidence>
<dbReference type="EC" id="2.4.99.28" evidence="7"/>
<dbReference type="InterPro" id="IPR023346">
    <property type="entry name" value="Lysozyme-like_dom_sf"/>
</dbReference>
<comment type="caution">
    <text evidence="11">The sequence shown here is derived from an EMBL/GenBank/DDBJ whole genome shotgun (WGS) entry which is preliminary data.</text>
</comment>
<name>A0ABV2TTE5_9RHOO</name>
<dbReference type="Gene3D" id="3.40.710.10">
    <property type="entry name" value="DD-peptidase/beta-lactamase superfamily"/>
    <property type="match status" value="1"/>
</dbReference>
<evidence type="ECO:0000259" key="10">
    <source>
        <dbReference type="Pfam" id="PF06832"/>
    </source>
</evidence>
<keyword evidence="3" id="KW-0378">Hydrolase</keyword>
<keyword evidence="2" id="KW-0121">Carboxypeptidase</keyword>
<proteinExistence type="predicted"/>
<dbReference type="InterPro" id="IPR001264">
    <property type="entry name" value="Glyco_trans_51"/>
</dbReference>
<evidence type="ECO:0000256" key="4">
    <source>
        <dbReference type="ARBA" id="ARBA00022676"/>
    </source>
</evidence>
<dbReference type="PANTHER" id="PTHR32282">
    <property type="entry name" value="BINDING PROTEIN TRANSPEPTIDASE, PUTATIVE-RELATED"/>
    <property type="match status" value="1"/>
</dbReference>
<keyword evidence="5" id="KW-0808">Transferase</keyword>
<evidence type="ECO:0000256" key="7">
    <source>
        <dbReference type="ARBA" id="ARBA00044770"/>
    </source>
</evidence>
<dbReference type="EMBL" id="JBEWZI010000039">
    <property type="protein sequence ID" value="MET7016393.1"/>
    <property type="molecule type" value="Genomic_DNA"/>
</dbReference>
<dbReference type="InterPro" id="IPR036950">
    <property type="entry name" value="PBP_transglycosylase"/>
</dbReference>
<keyword evidence="12" id="KW-1185">Reference proteome</keyword>
<evidence type="ECO:0000259" key="9">
    <source>
        <dbReference type="Pfam" id="PF00912"/>
    </source>
</evidence>
<sequence>MGLTSHPLWASNMAAGAAVAHNGASFLIPDMKLIRALLLFALICPLAARAAPFVLPSFEQVRAAHVSSDAVLLDRNGQPLADLRLDPTIRRLDWVPLATLSPAMRVALLRAEDRRFFQHKGVDWLAFAGAAWQNLWYDGKRGASTLTMQLAGLLDPALRMPPKRGERRSYTQKWDQGEAALQLERKWSKPQILEAYLNLAPFRGDLQGVGAASELLFGLPANNLTPREATLLAALLRGPNAKPARVAQRACKLAAVLEQARLCAEITRLANDRLDAPRSPPRYKLAPHLARGRLLQPGQRVSTLLDANLQTRLLSALVSLNDAQAAAVLLDNSNGEVLAWVGASSAAAPDGVILRRSLSDWAWPAMAALAIEQRQYTAASPLPLGWAVFDARDAWAATPAWLSLRPALQAHQPGALLFLQHVNGGDAWLERVRGLGFASAGLAAQPDVPADASLLQLAAAWRSFAAGGQYLPPRTFPNDPLTPPHRVWRSETAFILQDLLASPAPGAWSASWQSTASEDGSAVIVGSSERHTLAVATRTAQPQVAWRSLLAALGAESKAPVAPEGVINTQLRFEPPGEPARREWFLRGTELELVSVLPGGQRARIGFPARGESYTVATGLAERDRWSLSADTAVALRWQLDGKLLGEGSRLVWMPQPGHHRLVITDPAEVPLDSIEFDVHAGEQ</sequence>
<accession>A0ABV2TTE5</accession>
<dbReference type="PANTHER" id="PTHR32282:SF15">
    <property type="entry name" value="PENICILLIN-BINDING PROTEIN 1C"/>
    <property type="match status" value="1"/>
</dbReference>
<feature type="domain" description="Penicillin-binding C-terminal" evidence="10">
    <location>
        <begin position="601"/>
        <end position="667"/>
    </location>
</feature>
<dbReference type="RefSeq" id="WP_354602851.1">
    <property type="nucleotide sequence ID" value="NZ_JBEWZI010000039.1"/>
</dbReference>
<keyword evidence="4" id="KW-0328">Glycosyltransferase</keyword>